<evidence type="ECO:0000313" key="3">
    <source>
        <dbReference type="EMBL" id="DAF63632.1"/>
    </source>
</evidence>
<organism evidence="3">
    <name type="scientific">Podoviridae sp. ctz6O13</name>
    <dbReference type="NCBI Taxonomy" id="2827757"/>
    <lineage>
        <taxon>Viruses</taxon>
        <taxon>Duplodnaviria</taxon>
        <taxon>Heunggongvirae</taxon>
        <taxon>Uroviricota</taxon>
        <taxon>Caudoviricetes</taxon>
    </lineage>
</organism>
<evidence type="ECO:0000259" key="2">
    <source>
        <dbReference type="Pfam" id="PF01228"/>
    </source>
</evidence>
<sequence>MKHIYDKMMYCEINTTSCSTCYKCGFEGQIDMAADGTCTCPNCGNQDPNQLYVVLRTCG</sequence>
<proteinExistence type="predicted"/>
<accession>A0A8S5TKH9</accession>
<dbReference type="InterPro" id="IPR001150">
    <property type="entry name" value="Gly_radical"/>
</dbReference>
<reference evidence="3" key="1">
    <citation type="journal article" date="2021" name="Proc. Natl. Acad. Sci. U.S.A.">
        <title>A Catalog of Tens of Thousands of Viruses from Human Metagenomes Reveals Hidden Associations with Chronic Diseases.</title>
        <authorList>
            <person name="Tisza M.J."/>
            <person name="Buck C.B."/>
        </authorList>
    </citation>
    <scope>NUCLEOTIDE SEQUENCE</scope>
    <source>
        <strain evidence="3">Ctz6O13</strain>
    </source>
</reference>
<dbReference type="Gene3D" id="3.20.70.20">
    <property type="match status" value="1"/>
</dbReference>
<dbReference type="Pfam" id="PF01228">
    <property type="entry name" value="Gly_radical"/>
    <property type="match status" value="1"/>
</dbReference>
<evidence type="ECO:0000256" key="1">
    <source>
        <dbReference type="ARBA" id="ARBA00022818"/>
    </source>
</evidence>
<name>A0A8S5TKH9_9CAUD</name>
<keyword evidence="1" id="KW-0556">Organic radical</keyword>
<dbReference type="EMBL" id="BK032843">
    <property type="protein sequence ID" value="DAF63632.1"/>
    <property type="molecule type" value="Genomic_DNA"/>
</dbReference>
<feature type="domain" description="Glycine radical" evidence="2">
    <location>
        <begin position="11"/>
        <end position="59"/>
    </location>
</feature>
<dbReference type="SUPFAM" id="SSF51998">
    <property type="entry name" value="PFL-like glycyl radical enzymes"/>
    <property type="match status" value="1"/>
</dbReference>
<dbReference type="GO" id="GO:0003824">
    <property type="term" value="F:catalytic activity"/>
    <property type="evidence" value="ECO:0007669"/>
    <property type="project" value="InterPro"/>
</dbReference>
<protein>
    <submittedName>
        <fullName evidence="3">Anaerobic ribonucleoside triphosphate reductase</fullName>
    </submittedName>
</protein>